<dbReference type="AlphaFoldDB" id="A0A7C2YZF3"/>
<dbReference type="InterPro" id="IPR036318">
    <property type="entry name" value="FAD-bd_PCMH-like_sf"/>
</dbReference>
<sequence length="295" mass="32584">MSAPYTTLPEFKYVRPKSLEEALKLLKENGDAAKVMNGGLGLIGFMKERLVEAQYIVDIKGIGELKKIEYVPGKGLLIGATVTGNELLEFFEKNPEVREKFRALYEAASHMADAILRNRGTIVGNILEGLPYVDIPGPAVLFDAEVHAVSLDGERWLPVDGLVLGPTMTQLSPGEIVTEILFKEPPAGSKSTYIKLQSRTEYGIVNLSALLSNAGSPGKRDVRLVVTAATQLPYRAREFEENLKKAERIDDVLEQEAEKLANSLDVIEDPYASAEFRKHLIKVLIIKAFKTLEVM</sequence>
<dbReference type="InterPro" id="IPR016166">
    <property type="entry name" value="FAD-bd_PCMH"/>
</dbReference>
<protein>
    <submittedName>
        <fullName evidence="6">Xanthine dehydrogenase family protein subunit M</fullName>
    </submittedName>
</protein>
<dbReference type="Gene3D" id="3.30.465.10">
    <property type="match status" value="1"/>
</dbReference>
<dbReference type="Gene3D" id="3.30.390.50">
    <property type="entry name" value="CO dehydrogenase flavoprotein, C-terminal domain"/>
    <property type="match status" value="1"/>
</dbReference>
<dbReference type="InterPro" id="IPR051312">
    <property type="entry name" value="Diverse_Substr_Oxidored"/>
</dbReference>
<dbReference type="PROSITE" id="PS51387">
    <property type="entry name" value="FAD_PCMH"/>
    <property type="match status" value="1"/>
</dbReference>
<gene>
    <name evidence="6" type="ORF">ENO36_02310</name>
</gene>
<dbReference type="Pfam" id="PF00941">
    <property type="entry name" value="FAD_binding_5"/>
    <property type="match status" value="1"/>
</dbReference>
<dbReference type="InterPro" id="IPR036683">
    <property type="entry name" value="CO_DH_flav_C_dom_sf"/>
</dbReference>
<dbReference type="InterPro" id="IPR002346">
    <property type="entry name" value="Mopterin_DH_FAD-bd"/>
</dbReference>
<keyword evidence="2" id="KW-0274">FAD</keyword>
<name>A0A7C2YZF3_9CREN</name>
<dbReference type="InterPro" id="IPR016167">
    <property type="entry name" value="FAD-bd_PCMH_sub1"/>
</dbReference>
<evidence type="ECO:0000256" key="2">
    <source>
        <dbReference type="ARBA" id="ARBA00022827"/>
    </source>
</evidence>
<proteinExistence type="predicted"/>
<dbReference type="PANTHER" id="PTHR42659:SF2">
    <property type="entry name" value="XANTHINE DEHYDROGENASE SUBUNIT C-RELATED"/>
    <property type="match status" value="1"/>
</dbReference>
<feature type="coiled-coil region" evidence="4">
    <location>
        <begin position="236"/>
        <end position="263"/>
    </location>
</feature>
<dbReference type="InterPro" id="IPR005107">
    <property type="entry name" value="CO_DH_flav_C"/>
</dbReference>
<dbReference type="InterPro" id="IPR016169">
    <property type="entry name" value="FAD-bd_PCMH_sub2"/>
</dbReference>
<dbReference type="Proteomes" id="UP000885664">
    <property type="component" value="Unassembled WGS sequence"/>
</dbReference>
<keyword evidence="3" id="KW-0560">Oxidoreductase</keyword>
<keyword evidence="4" id="KW-0175">Coiled coil</keyword>
<dbReference type="Gene3D" id="3.30.43.10">
    <property type="entry name" value="Uridine Diphospho-n-acetylenolpyruvylglucosamine Reductase, domain 2"/>
    <property type="match status" value="1"/>
</dbReference>
<accession>A0A7C2YZF3</accession>
<dbReference type="GO" id="GO:0071949">
    <property type="term" value="F:FAD binding"/>
    <property type="evidence" value="ECO:0007669"/>
    <property type="project" value="InterPro"/>
</dbReference>
<reference evidence="6" key="1">
    <citation type="journal article" date="2020" name="mSystems">
        <title>Genome- and Community-Level Interaction Insights into Carbon Utilization and Element Cycling Functions of Hydrothermarchaeota in Hydrothermal Sediment.</title>
        <authorList>
            <person name="Zhou Z."/>
            <person name="Liu Y."/>
            <person name="Xu W."/>
            <person name="Pan J."/>
            <person name="Luo Z.H."/>
            <person name="Li M."/>
        </authorList>
    </citation>
    <scope>NUCLEOTIDE SEQUENCE [LARGE SCALE GENOMIC DNA]</scope>
    <source>
        <strain evidence="6">SpSt-1259</strain>
    </source>
</reference>
<evidence type="ECO:0000313" key="6">
    <source>
        <dbReference type="EMBL" id="HEU97673.1"/>
    </source>
</evidence>
<dbReference type="SUPFAM" id="SSF56176">
    <property type="entry name" value="FAD-binding/transporter-associated domain-like"/>
    <property type="match status" value="1"/>
</dbReference>
<evidence type="ECO:0000256" key="3">
    <source>
        <dbReference type="ARBA" id="ARBA00023002"/>
    </source>
</evidence>
<dbReference type="Pfam" id="PF03450">
    <property type="entry name" value="CO_deh_flav_C"/>
    <property type="match status" value="1"/>
</dbReference>
<keyword evidence="1" id="KW-0285">Flavoprotein</keyword>
<evidence type="ECO:0000256" key="4">
    <source>
        <dbReference type="SAM" id="Coils"/>
    </source>
</evidence>
<feature type="domain" description="FAD-binding PCMH-type" evidence="5">
    <location>
        <begin position="6"/>
        <end position="187"/>
    </location>
</feature>
<dbReference type="SUPFAM" id="SSF55447">
    <property type="entry name" value="CO dehydrogenase flavoprotein C-terminal domain-like"/>
    <property type="match status" value="1"/>
</dbReference>
<comment type="caution">
    <text evidence="6">The sequence shown here is derived from an EMBL/GenBank/DDBJ whole genome shotgun (WGS) entry which is preliminary data.</text>
</comment>
<evidence type="ECO:0000259" key="5">
    <source>
        <dbReference type="PROSITE" id="PS51387"/>
    </source>
</evidence>
<dbReference type="EMBL" id="DSFE01000049">
    <property type="protein sequence ID" value="HEU97673.1"/>
    <property type="molecule type" value="Genomic_DNA"/>
</dbReference>
<dbReference type="GO" id="GO:0016491">
    <property type="term" value="F:oxidoreductase activity"/>
    <property type="evidence" value="ECO:0007669"/>
    <property type="project" value="UniProtKB-KW"/>
</dbReference>
<evidence type="ECO:0000256" key="1">
    <source>
        <dbReference type="ARBA" id="ARBA00022630"/>
    </source>
</evidence>
<dbReference type="SMART" id="SM01092">
    <property type="entry name" value="CO_deh_flav_C"/>
    <property type="match status" value="1"/>
</dbReference>
<dbReference type="PANTHER" id="PTHR42659">
    <property type="entry name" value="XANTHINE DEHYDROGENASE SUBUNIT C-RELATED"/>
    <property type="match status" value="1"/>
</dbReference>
<organism evidence="6">
    <name type="scientific">Fervidicoccus fontis</name>
    <dbReference type="NCBI Taxonomy" id="683846"/>
    <lineage>
        <taxon>Archaea</taxon>
        <taxon>Thermoproteota</taxon>
        <taxon>Thermoprotei</taxon>
        <taxon>Fervidicoccales</taxon>
        <taxon>Fervidicoccaceae</taxon>
        <taxon>Fervidicoccus</taxon>
    </lineage>
</organism>